<feature type="transmembrane region" description="Helical" evidence="1">
    <location>
        <begin position="198"/>
        <end position="221"/>
    </location>
</feature>
<feature type="domain" description="DUF1206" evidence="2">
    <location>
        <begin position="198"/>
        <end position="267"/>
    </location>
</feature>
<dbReference type="Proteomes" id="UP001299970">
    <property type="component" value="Unassembled WGS sequence"/>
</dbReference>
<feature type="domain" description="DUF1206" evidence="2">
    <location>
        <begin position="26"/>
        <end position="92"/>
    </location>
</feature>
<feature type="domain" description="DUF1206" evidence="2">
    <location>
        <begin position="109"/>
        <end position="172"/>
    </location>
</feature>
<accession>A0ABS9TBM2</accession>
<keyword evidence="1" id="KW-1133">Transmembrane helix</keyword>
<dbReference type="InterPro" id="IPR009597">
    <property type="entry name" value="DUF1206"/>
</dbReference>
<dbReference type="Pfam" id="PF06724">
    <property type="entry name" value="DUF1206"/>
    <property type="match status" value="3"/>
</dbReference>
<feature type="transmembrane region" description="Helical" evidence="1">
    <location>
        <begin position="150"/>
        <end position="168"/>
    </location>
</feature>
<reference evidence="3 4" key="1">
    <citation type="submission" date="2022-03" db="EMBL/GenBank/DDBJ databases">
        <title>Pseudonocardia alaer sp. nov., a novel actinomycete isolated from reed forest soil.</title>
        <authorList>
            <person name="Wang L."/>
        </authorList>
    </citation>
    <scope>NUCLEOTIDE SEQUENCE [LARGE SCALE GENOMIC DNA]</scope>
    <source>
        <strain evidence="3 4">Y-16303</strain>
    </source>
</reference>
<sequence>MVSETTGAAARDVVRSAPVVMLGRGGLVAYGVVHLLVAALAVQVALGDRERVDKKGALQTIAEQWPGVALLWVITVGLSALVVWQLAEAVWGHRGTPVGNRVLRTAVNLAEAALFGVLAWSAASIAASAGAPSKQPSFATVVFGLPGGPFLVGLAGVGLVVGGGYAVYRGITHAFLRELDLAGAGLNRSQLVTRIGQIGWAALGVAYGIPGVLLVVGAVRFDPAQPTGLDAGLQAVAGQPYGPVVLVVLALGLVAFGVHCFFDARYRKA</sequence>
<dbReference type="EMBL" id="JAKXMK010000007">
    <property type="protein sequence ID" value="MCH6165946.1"/>
    <property type="molecule type" value="Genomic_DNA"/>
</dbReference>
<keyword evidence="1" id="KW-0472">Membrane</keyword>
<protein>
    <submittedName>
        <fullName evidence="3">DUF1206 domain-containing protein</fullName>
    </submittedName>
</protein>
<feature type="transmembrane region" description="Helical" evidence="1">
    <location>
        <begin position="67"/>
        <end position="87"/>
    </location>
</feature>
<evidence type="ECO:0000313" key="3">
    <source>
        <dbReference type="EMBL" id="MCH6165946.1"/>
    </source>
</evidence>
<comment type="caution">
    <text evidence="3">The sequence shown here is derived from an EMBL/GenBank/DDBJ whole genome shotgun (WGS) entry which is preliminary data.</text>
</comment>
<gene>
    <name evidence="3" type="ORF">MMF94_09650</name>
</gene>
<organism evidence="3 4">
    <name type="scientific">Pseudonocardia alaniniphila</name>
    <dbReference type="NCBI Taxonomy" id="75291"/>
    <lineage>
        <taxon>Bacteria</taxon>
        <taxon>Bacillati</taxon>
        <taxon>Actinomycetota</taxon>
        <taxon>Actinomycetes</taxon>
        <taxon>Pseudonocardiales</taxon>
        <taxon>Pseudonocardiaceae</taxon>
        <taxon>Pseudonocardia</taxon>
    </lineage>
</organism>
<evidence type="ECO:0000313" key="4">
    <source>
        <dbReference type="Proteomes" id="UP001299970"/>
    </source>
</evidence>
<keyword evidence="4" id="KW-1185">Reference proteome</keyword>
<feature type="transmembrane region" description="Helical" evidence="1">
    <location>
        <begin position="27"/>
        <end position="46"/>
    </location>
</feature>
<keyword evidence="1" id="KW-0812">Transmembrane</keyword>
<dbReference type="RefSeq" id="WP_241035963.1">
    <property type="nucleotide sequence ID" value="NZ_BAAAJF010000078.1"/>
</dbReference>
<evidence type="ECO:0000259" key="2">
    <source>
        <dbReference type="Pfam" id="PF06724"/>
    </source>
</evidence>
<proteinExistence type="predicted"/>
<evidence type="ECO:0000256" key="1">
    <source>
        <dbReference type="SAM" id="Phobius"/>
    </source>
</evidence>
<name>A0ABS9TBM2_9PSEU</name>
<feature type="transmembrane region" description="Helical" evidence="1">
    <location>
        <begin position="241"/>
        <end position="262"/>
    </location>
</feature>